<dbReference type="EMBL" id="JAQIZT010000006">
    <property type="protein sequence ID" value="KAJ6994369.1"/>
    <property type="molecule type" value="Genomic_DNA"/>
</dbReference>
<gene>
    <name evidence="4" type="ORF">NC653_017253</name>
</gene>
<comment type="caution">
    <text evidence="4">The sequence shown here is derived from an EMBL/GenBank/DDBJ whole genome shotgun (WGS) entry which is preliminary data.</text>
</comment>
<dbReference type="AlphaFoldDB" id="A0AAD6W0R4"/>
<dbReference type="InterPro" id="IPR001750">
    <property type="entry name" value="ND/Mrp_TM"/>
</dbReference>
<dbReference type="GO" id="GO:0009536">
    <property type="term" value="C:plastid"/>
    <property type="evidence" value="ECO:0007669"/>
    <property type="project" value="UniProtKB-ARBA"/>
</dbReference>
<organism evidence="4 5">
    <name type="scientific">Populus alba x Populus x berolinensis</name>
    <dbReference type="NCBI Taxonomy" id="444605"/>
    <lineage>
        <taxon>Eukaryota</taxon>
        <taxon>Viridiplantae</taxon>
        <taxon>Streptophyta</taxon>
        <taxon>Embryophyta</taxon>
        <taxon>Tracheophyta</taxon>
        <taxon>Spermatophyta</taxon>
        <taxon>Magnoliopsida</taxon>
        <taxon>eudicotyledons</taxon>
        <taxon>Gunneridae</taxon>
        <taxon>Pentapetalae</taxon>
        <taxon>rosids</taxon>
        <taxon>fabids</taxon>
        <taxon>Malpighiales</taxon>
        <taxon>Salicaceae</taxon>
        <taxon>Saliceae</taxon>
        <taxon>Populus</taxon>
    </lineage>
</organism>
<reference evidence="4" key="1">
    <citation type="journal article" date="2023" name="Mol. Ecol. Resour.">
        <title>Chromosome-level genome assembly of a triploid poplar Populus alba 'Berolinensis'.</title>
        <authorList>
            <person name="Chen S."/>
            <person name="Yu Y."/>
            <person name="Wang X."/>
            <person name="Wang S."/>
            <person name="Zhang T."/>
            <person name="Zhou Y."/>
            <person name="He R."/>
            <person name="Meng N."/>
            <person name="Wang Y."/>
            <person name="Liu W."/>
            <person name="Liu Z."/>
            <person name="Liu J."/>
            <person name="Guo Q."/>
            <person name="Huang H."/>
            <person name="Sederoff R.R."/>
            <person name="Wang G."/>
            <person name="Qu G."/>
            <person name="Chen S."/>
        </authorList>
    </citation>
    <scope>NUCLEOTIDE SEQUENCE</scope>
    <source>
        <strain evidence="4">SC-2020</strain>
    </source>
</reference>
<evidence type="ECO:0000313" key="4">
    <source>
        <dbReference type="EMBL" id="KAJ6994369.1"/>
    </source>
</evidence>
<proteinExistence type="predicted"/>
<dbReference type="Pfam" id="PF00361">
    <property type="entry name" value="Proton_antipo_M"/>
    <property type="match status" value="1"/>
</dbReference>
<evidence type="ECO:0000256" key="2">
    <source>
        <dbReference type="ARBA" id="ARBA00023027"/>
    </source>
</evidence>
<name>A0AAD6W0R4_9ROSI</name>
<evidence type="ECO:0000259" key="3">
    <source>
        <dbReference type="Pfam" id="PF00361"/>
    </source>
</evidence>
<dbReference type="Proteomes" id="UP001164929">
    <property type="component" value="Chromosome 6"/>
</dbReference>
<keyword evidence="1" id="KW-1278">Translocase</keyword>
<accession>A0AAD6W0R4</accession>
<sequence length="61" mass="6838">MKSILAYSFIGQIGYAIDGIIIVDSNEGYANTNLYVLLYLHGSRNFCLYCNICSTHQTNNI</sequence>
<protein>
    <submittedName>
        <fullName evidence="4">NAD(P)H-quinone oxidoreductase subunit 2 B</fullName>
    </submittedName>
</protein>
<evidence type="ECO:0000313" key="5">
    <source>
        <dbReference type="Proteomes" id="UP001164929"/>
    </source>
</evidence>
<evidence type="ECO:0000256" key="1">
    <source>
        <dbReference type="ARBA" id="ARBA00022967"/>
    </source>
</evidence>
<keyword evidence="2" id="KW-0520">NAD</keyword>
<keyword evidence="5" id="KW-1185">Reference proteome</keyword>
<feature type="domain" description="NADH:quinone oxidoreductase/Mrp antiporter transmembrane" evidence="3">
    <location>
        <begin position="1"/>
        <end position="55"/>
    </location>
</feature>